<dbReference type="Pfam" id="PF21800">
    <property type="entry name" value="KH_KRR1_2nd"/>
    <property type="match status" value="1"/>
</dbReference>
<organism evidence="6 7">
    <name type="scientific">Toxocara canis</name>
    <name type="common">Canine roundworm</name>
    <dbReference type="NCBI Taxonomy" id="6265"/>
    <lineage>
        <taxon>Eukaryota</taxon>
        <taxon>Metazoa</taxon>
        <taxon>Ecdysozoa</taxon>
        <taxon>Nematoda</taxon>
        <taxon>Chromadorea</taxon>
        <taxon>Rhabditida</taxon>
        <taxon>Spirurina</taxon>
        <taxon>Ascaridomorpha</taxon>
        <taxon>Ascaridoidea</taxon>
        <taxon>Toxocaridae</taxon>
        <taxon>Toxocara</taxon>
    </lineage>
</organism>
<evidence type="ECO:0000256" key="2">
    <source>
        <dbReference type="ARBA" id="ARBA00024689"/>
    </source>
</evidence>
<name>A0A183U982_TOXCA</name>
<dbReference type="WBParaSite" id="TCNE_0000505201-mRNA-1">
    <property type="protein sequence ID" value="TCNE_0000505201-mRNA-1"/>
    <property type="gene ID" value="TCNE_0000505201"/>
</dbReference>
<dbReference type="CDD" id="cd22394">
    <property type="entry name" value="KH-I_KRR1_rpt2"/>
    <property type="match status" value="1"/>
</dbReference>
<proteinExistence type="predicted"/>
<dbReference type="SMART" id="SM00322">
    <property type="entry name" value="KH"/>
    <property type="match status" value="1"/>
</dbReference>
<keyword evidence="6" id="KW-1185">Reference proteome</keyword>
<dbReference type="FunFam" id="3.30.1370.10:FF:000011">
    <property type="entry name" value="KRR1 small subunit processome component"/>
    <property type="match status" value="1"/>
</dbReference>
<dbReference type="Gene3D" id="3.30.1370.10">
    <property type="entry name" value="K Homology domain, type 1"/>
    <property type="match status" value="1"/>
</dbReference>
<dbReference type="InterPro" id="IPR004087">
    <property type="entry name" value="KH_dom"/>
</dbReference>
<dbReference type="GO" id="GO:0003723">
    <property type="term" value="F:RNA binding"/>
    <property type="evidence" value="ECO:0007669"/>
    <property type="project" value="UniProtKB-KW"/>
</dbReference>
<dbReference type="PANTHER" id="PTHR12581:SF0">
    <property type="entry name" value="KRR1 SMALL SUBUNIT PROCESSOME COMPONENT HOMOLOG"/>
    <property type="match status" value="1"/>
</dbReference>
<reference evidence="7" key="1">
    <citation type="submission" date="2016-06" db="UniProtKB">
        <authorList>
            <consortium name="WormBaseParasite"/>
        </authorList>
    </citation>
    <scope>IDENTIFICATION</scope>
</reference>
<dbReference type="InterPro" id="IPR048548">
    <property type="entry name" value="KRR1-like_KH2"/>
</dbReference>
<dbReference type="PANTHER" id="PTHR12581">
    <property type="entry name" value="HIV-1 REV BINDING PROTEIN 2, 3"/>
    <property type="match status" value="1"/>
</dbReference>
<comment type="function">
    <text evidence="2">Required for 40S ribosome biogenesis. Involved in nucleolar processing of pre-18S ribosomal RNA and ribosome assembly. Binds to RNA. Required for female germline development, cell viability during eye development and for survival of dividing cells and epithelial cells during early wing disk development.</text>
</comment>
<dbReference type="AlphaFoldDB" id="A0A183U982"/>
<feature type="domain" description="K Homology" evidence="5">
    <location>
        <begin position="18"/>
        <end position="90"/>
    </location>
</feature>
<sequence>LLARSVPYEQAVRVLNDDVSSDIIKISSMVSSKERFVKRRARLVGNNGATLKAIELLTQCYVMIQGGTVAAVGPYQGLKNVRTIVEDCMRNIHPIYNIKTLMIKRELMKDEKLKNENWDRFLPKFKKKVCSLLFANESEVYVDVLAIFITHIMFDELMKAVDEQRDPKEVQEGGYFTSASSSQLQ</sequence>
<evidence type="ECO:0000256" key="4">
    <source>
        <dbReference type="ARBA" id="ARBA00032580"/>
    </source>
</evidence>
<accession>A0A183U982</accession>
<evidence type="ECO:0000313" key="7">
    <source>
        <dbReference type="WBParaSite" id="TCNE_0000505201-mRNA-1"/>
    </source>
</evidence>
<evidence type="ECO:0000256" key="1">
    <source>
        <dbReference type="ARBA" id="ARBA00020053"/>
    </source>
</evidence>
<evidence type="ECO:0000259" key="5">
    <source>
        <dbReference type="SMART" id="SM00322"/>
    </source>
</evidence>
<evidence type="ECO:0000256" key="3">
    <source>
        <dbReference type="ARBA" id="ARBA00025925"/>
    </source>
</evidence>
<comment type="subunit">
    <text evidence="3">Monomer. Component of the ribosomal small subunit (SSU) processome.</text>
</comment>
<evidence type="ECO:0000313" key="6">
    <source>
        <dbReference type="Proteomes" id="UP000050794"/>
    </source>
</evidence>
<dbReference type="InterPro" id="IPR024166">
    <property type="entry name" value="rRNA_assembly_KRR1"/>
</dbReference>
<dbReference type="SUPFAM" id="SSF54791">
    <property type="entry name" value="Eukaryotic type KH-domain (KH-domain type I)"/>
    <property type="match status" value="1"/>
</dbReference>
<protein>
    <recommendedName>
        <fullName evidence="1">KRR1 small subunit processome component homolog</fullName>
    </recommendedName>
    <alternativeName>
        <fullName evidence="4">Protein dribble</fullName>
    </alternativeName>
</protein>
<dbReference type="Proteomes" id="UP000050794">
    <property type="component" value="Unassembled WGS sequence"/>
</dbReference>
<dbReference type="InterPro" id="IPR048549">
    <property type="entry name" value="KRR1-like_KH2_euk"/>
</dbReference>
<dbReference type="InterPro" id="IPR036612">
    <property type="entry name" value="KH_dom_type_1_sf"/>
</dbReference>
<dbReference type="GO" id="GO:0032040">
    <property type="term" value="C:small-subunit processome"/>
    <property type="evidence" value="ECO:0007669"/>
    <property type="project" value="TreeGrafter"/>
</dbReference>